<dbReference type="CDD" id="cd00754">
    <property type="entry name" value="Ubl_MoaD"/>
    <property type="match status" value="1"/>
</dbReference>
<protein>
    <recommendedName>
        <fullName evidence="3">Molybdopterin synthase sulfur carrier subunit</fullName>
    </recommendedName>
</protein>
<comment type="similarity">
    <text evidence="2">Belongs to the MoaD family.</text>
</comment>
<organism evidence="4 5">
    <name type="scientific">Diaphorobacter limosus</name>
    <dbReference type="NCBI Taxonomy" id="3036128"/>
    <lineage>
        <taxon>Bacteria</taxon>
        <taxon>Pseudomonadati</taxon>
        <taxon>Pseudomonadota</taxon>
        <taxon>Betaproteobacteria</taxon>
        <taxon>Burkholderiales</taxon>
        <taxon>Comamonadaceae</taxon>
        <taxon>Diaphorobacter</taxon>
    </lineage>
</organism>
<dbReference type="PANTHER" id="PTHR33359:SF1">
    <property type="entry name" value="MOLYBDOPTERIN SYNTHASE SULFUR CARRIER SUBUNIT"/>
    <property type="match status" value="1"/>
</dbReference>
<dbReference type="PANTHER" id="PTHR33359">
    <property type="entry name" value="MOLYBDOPTERIN SYNTHASE SULFUR CARRIER SUBUNIT"/>
    <property type="match status" value="1"/>
</dbReference>
<dbReference type="EMBL" id="CP136921">
    <property type="protein sequence ID" value="WOO32351.1"/>
    <property type="molecule type" value="Genomic_DNA"/>
</dbReference>
<dbReference type="InterPro" id="IPR003749">
    <property type="entry name" value="ThiS/MoaD-like"/>
</dbReference>
<keyword evidence="1" id="KW-0547">Nucleotide-binding</keyword>
<name>A0ABZ0J4V5_9BURK</name>
<dbReference type="RefSeq" id="WP_317701812.1">
    <property type="nucleotide sequence ID" value="NZ_CP136921.1"/>
</dbReference>
<evidence type="ECO:0000256" key="3">
    <source>
        <dbReference type="ARBA" id="ARBA00024247"/>
    </source>
</evidence>
<evidence type="ECO:0000256" key="2">
    <source>
        <dbReference type="ARBA" id="ARBA00024200"/>
    </source>
</evidence>
<sequence length="87" mass="9187">MTAPLTITVRYFASIREAVGQGQETLRTAAPTLGALRDELIARGQPWADCLARGRAVRMALDQTMAQEATPLADGAEAAFFPPVTGG</sequence>
<dbReference type="Gene3D" id="3.10.20.30">
    <property type="match status" value="1"/>
</dbReference>
<keyword evidence="5" id="KW-1185">Reference proteome</keyword>
<reference evidence="4 5" key="1">
    <citation type="submission" date="2023-03" db="EMBL/GenBank/DDBJ databases">
        <title>Diaphorobacter basophil sp. nov., isolated from a sewage-treatment plant.</title>
        <authorList>
            <person name="Yang K."/>
        </authorList>
    </citation>
    <scope>NUCLEOTIDE SEQUENCE [LARGE SCALE GENOMIC DNA]</scope>
    <source>
        <strain evidence="4 5">Y-1</strain>
    </source>
</reference>
<evidence type="ECO:0000256" key="1">
    <source>
        <dbReference type="ARBA" id="ARBA00022741"/>
    </source>
</evidence>
<proteinExistence type="inferred from homology"/>
<evidence type="ECO:0000313" key="5">
    <source>
        <dbReference type="Proteomes" id="UP001303211"/>
    </source>
</evidence>
<dbReference type="InterPro" id="IPR012675">
    <property type="entry name" value="Beta-grasp_dom_sf"/>
</dbReference>
<dbReference type="InterPro" id="IPR044672">
    <property type="entry name" value="MOCS2A"/>
</dbReference>
<gene>
    <name evidence="4" type="ORF">P4826_18525</name>
</gene>
<dbReference type="SUPFAM" id="SSF54285">
    <property type="entry name" value="MoaD/ThiS"/>
    <property type="match status" value="1"/>
</dbReference>
<dbReference type="Proteomes" id="UP001303211">
    <property type="component" value="Chromosome"/>
</dbReference>
<dbReference type="InterPro" id="IPR016155">
    <property type="entry name" value="Mopterin_synth/thiamin_S_b"/>
</dbReference>
<dbReference type="Pfam" id="PF02597">
    <property type="entry name" value="ThiS"/>
    <property type="match status" value="1"/>
</dbReference>
<accession>A0ABZ0J4V5</accession>
<evidence type="ECO:0000313" key="4">
    <source>
        <dbReference type="EMBL" id="WOO32351.1"/>
    </source>
</evidence>